<feature type="region of interest" description="Disordered" evidence="1">
    <location>
        <begin position="1"/>
        <end position="21"/>
    </location>
</feature>
<sequence>MANIANQPQPPKPNLMRASDADRDRVAQVLADALADGRLDQEEHAERLESLYSAKTLGELVPITADLGTAPASPATGRISEDLAPSPDGAENITAVFGSAERTGRWLVEPRTNVSALFGSVELDLREAVLSQREVVVQCGVVFGGLEVVVPPGVRVTNSTTAIFGGATLKGLASDVPADAPVVRLTGALIFGGVEVKTLAPGAKKKFGLSC</sequence>
<feature type="domain" description="Cell wall-active antibiotics response LiaF-like C-terminal" evidence="3">
    <location>
        <begin position="105"/>
        <end position="171"/>
    </location>
</feature>
<feature type="domain" description="DUF1707" evidence="2">
    <location>
        <begin position="16"/>
        <end position="67"/>
    </location>
</feature>
<evidence type="ECO:0000256" key="1">
    <source>
        <dbReference type="SAM" id="MobiDB-lite"/>
    </source>
</evidence>
<gene>
    <name evidence="4" type="ORF">EV190_101665</name>
</gene>
<reference evidence="4 5" key="1">
    <citation type="submission" date="2019-03" db="EMBL/GenBank/DDBJ databases">
        <title>Genomic Encyclopedia of Type Strains, Phase IV (KMG-IV): sequencing the most valuable type-strain genomes for metagenomic binning, comparative biology and taxonomic classification.</title>
        <authorList>
            <person name="Goeker M."/>
        </authorList>
    </citation>
    <scope>NUCLEOTIDE SEQUENCE [LARGE SCALE GENOMIC DNA]</scope>
    <source>
        <strain evidence="4 5">DSM 46770</strain>
    </source>
</reference>
<accession>A0A4V3D999</accession>
<dbReference type="PANTHER" id="PTHR40763:SF4">
    <property type="entry name" value="DUF1707 DOMAIN-CONTAINING PROTEIN"/>
    <property type="match status" value="1"/>
</dbReference>
<evidence type="ECO:0000313" key="4">
    <source>
        <dbReference type="EMBL" id="TDQ55340.1"/>
    </source>
</evidence>
<dbReference type="Proteomes" id="UP000295281">
    <property type="component" value="Unassembled WGS sequence"/>
</dbReference>
<evidence type="ECO:0000313" key="5">
    <source>
        <dbReference type="Proteomes" id="UP000295281"/>
    </source>
</evidence>
<dbReference type="EMBL" id="SNYN01000001">
    <property type="protein sequence ID" value="TDQ55340.1"/>
    <property type="molecule type" value="Genomic_DNA"/>
</dbReference>
<dbReference type="Pfam" id="PF08044">
    <property type="entry name" value="DUF1707"/>
    <property type="match status" value="1"/>
</dbReference>
<dbReference type="AlphaFoldDB" id="A0A4V3D999"/>
<dbReference type="RefSeq" id="WP_133739876.1">
    <property type="nucleotide sequence ID" value="NZ_SNYN01000001.1"/>
</dbReference>
<dbReference type="PANTHER" id="PTHR40763">
    <property type="entry name" value="MEMBRANE PROTEIN-RELATED"/>
    <property type="match status" value="1"/>
</dbReference>
<organism evidence="4 5">
    <name type="scientific">Actinorugispora endophytica</name>
    <dbReference type="NCBI Taxonomy" id="1605990"/>
    <lineage>
        <taxon>Bacteria</taxon>
        <taxon>Bacillati</taxon>
        <taxon>Actinomycetota</taxon>
        <taxon>Actinomycetes</taxon>
        <taxon>Streptosporangiales</taxon>
        <taxon>Nocardiopsidaceae</taxon>
        <taxon>Actinorugispora</taxon>
    </lineage>
</organism>
<dbReference type="OrthoDB" id="4772576at2"/>
<comment type="caution">
    <text evidence="4">The sequence shown here is derived from an EMBL/GenBank/DDBJ whole genome shotgun (WGS) entry which is preliminary data.</text>
</comment>
<keyword evidence="5" id="KW-1185">Reference proteome</keyword>
<dbReference type="InterPro" id="IPR012551">
    <property type="entry name" value="DUF1707_SHOCT-like"/>
</dbReference>
<evidence type="ECO:0000259" key="2">
    <source>
        <dbReference type="Pfam" id="PF08044"/>
    </source>
</evidence>
<dbReference type="Pfam" id="PF09922">
    <property type="entry name" value="LiaF-like_C"/>
    <property type="match status" value="1"/>
</dbReference>
<proteinExistence type="predicted"/>
<name>A0A4V3D999_9ACTN</name>
<protein>
    <submittedName>
        <fullName evidence="4">Cell wall-active antibiotic response 4TMS protein YvqF</fullName>
    </submittedName>
</protein>
<dbReference type="InterPro" id="IPR024425">
    <property type="entry name" value="LiaF-like_C"/>
</dbReference>
<evidence type="ECO:0000259" key="3">
    <source>
        <dbReference type="Pfam" id="PF09922"/>
    </source>
</evidence>